<proteinExistence type="predicted"/>
<reference evidence="1" key="1">
    <citation type="submission" date="2020-08" db="EMBL/GenBank/DDBJ databases">
        <title>Multicomponent nature underlies the extraordinary mechanical properties of spider dragline silk.</title>
        <authorList>
            <person name="Kono N."/>
            <person name="Nakamura H."/>
            <person name="Mori M."/>
            <person name="Yoshida Y."/>
            <person name="Ohtoshi R."/>
            <person name="Malay A.D."/>
            <person name="Moran D.A.P."/>
            <person name="Tomita M."/>
            <person name="Numata K."/>
            <person name="Arakawa K."/>
        </authorList>
    </citation>
    <scope>NUCLEOTIDE SEQUENCE</scope>
</reference>
<protein>
    <submittedName>
        <fullName evidence="1">Uncharacterized protein</fullName>
    </submittedName>
</protein>
<dbReference type="AlphaFoldDB" id="A0A8X6TTG9"/>
<name>A0A8X6TTG9_NEPPI</name>
<evidence type="ECO:0000313" key="2">
    <source>
        <dbReference type="Proteomes" id="UP000887013"/>
    </source>
</evidence>
<dbReference type="Proteomes" id="UP000887013">
    <property type="component" value="Unassembled WGS sequence"/>
</dbReference>
<organism evidence="1 2">
    <name type="scientific">Nephila pilipes</name>
    <name type="common">Giant wood spider</name>
    <name type="synonym">Nephila maculata</name>
    <dbReference type="NCBI Taxonomy" id="299642"/>
    <lineage>
        <taxon>Eukaryota</taxon>
        <taxon>Metazoa</taxon>
        <taxon>Ecdysozoa</taxon>
        <taxon>Arthropoda</taxon>
        <taxon>Chelicerata</taxon>
        <taxon>Arachnida</taxon>
        <taxon>Araneae</taxon>
        <taxon>Araneomorphae</taxon>
        <taxon>Entelegynae</taxon>
        <taxon>Araneoidea</taxon>
        <taxon>Nephilidae</taxon>
        <taxon>Nephila</taxon>
    </lineage>
</organism>
<evidence type="ECO:0000313" key="1">
    <source>
        <dbReference type="EMBL" id="GFT42604.1"/>
    </source>
</evidence>
<comment type="caution">
    <text evidence="1">The sequence shown here is derived from an EMBL/GenBank/DDBJ whole genome shotgun (WGS) entry which is preliminary data.</text>
</comment>
<gene>
    <name evidence="1" type="ORF">NPIL_683731</name>
</gene>
<dbReference type="EMBL" id="BMAW01063946">
    <property type="protein sequence ID" value="GFT42604.1"/>
    <property type="molecule type" value="Genomic_DNA"/>
</dbReference>
<accession>A0A8X6TTG9</accession>
<sequence length="80" mass="9236">MSDVIRFPHAEEFSVPKCIDKLVMCTKTLSCKFLMQEDREESEGEPIILFSEWINDRKKSPAYNSCVDGFAYQNFTFGSV</sequence>
<keyword evidence="2" id="KW-1185">Reference proteome</keyword>